<protein>
    <submittedName>
        <fullName evidence="1">Uncharacterized protein</fullName>
    </submittedName>
</protein>
<keyword evidence="2" id="KW-1185">Reference proteome</keyword>
<comment type="caution">
    <text evidence="1">The sequence shown here is derived from an EMBL/GenBank/DDBJ whole genome shotgun (WGS) entry which is preliminary data.</text>
</comment>
<evidence type="ECO:0000313" key="1">
    <source>
        <dbReference type="EMBL" id="KAK4111568.1"/>
    </source>
</evidence>
<organism evidence="1 2">
    <name type="scientific">Canariomyces notabilis</name>
    <dbReference type="NCBI Taxonomy" id="2074819"/>
    <lineage>
        <taxon>Eukaryota</taxon>
        <taxon>Fungi</taxon>
        <taxon>Dikarya</taxon>
        <taxon>Ascomycota</taxon>
        <taxon>Pezizomycotina</taxon>
        <taxon>Sordariomycetes</taxon>
        <taxon>Sordariomycetidae</taxon>
        <taxon>Sordariales</taxon>
        <taxon>Chaetomiaceae</taxon>
        <taxon>Canariomyces</taxon>
    </lineage>
</organism>
<evidence type="ECO:0000313" key="2">
    <source>
        <dbReference type="Proteomes" id="UP001302812"/>
    </source>
</evidence>
<accession>A0AAN6TBZ8</accession>
<name>A0AAN6TBZ8_9PEZI</name>
<dbReference type="GeneID" id="89932738"/>
<gene>
    <name evidence="1" type="ORF">N656DRAFT_140948</name>
</gene>
<reference evidence="1" key="1">
    <citation type="journal article" date="2023" name="Mol. Phylogenet. Evol.">
        <title>Genome-scale phylogeny and comparative genomics of the fungal order Sordariales.</title>
        <authorList>
            <person name="Hensen N."/>
            <person name="Bonometti L."/>
            <person name="Westerberg I."/>
            <person name="Brannstrom I.O."/>
            <person name="Guillou S."/>
            <person name="Cros-Aarteil S."/>
            <person name="Calhoun S."/>
            <person name="Haridas S."/>
            <person name="Kuo A."/>
            <person name="Mondo S."/>
            <person name="Pangilinan J."/>
            <person name="Riley R."/>
            <person name="LaButti K."/>
            <person name="Andreopoulos B."/>
            <person name="Lipzen A."/>
            <person name="Chen C."/>
            <person name="Yan M."/>
            <person name="Daum C."/>
            <person name="Ng V."/>
            <person name="Clum A."/>
            <person name="Steindorff A."/>
            <person name="Ohm R.A."/>
            <person name="Martin F."/>
            <person name="Silar P."/>
            <person name="Natvig D.O."/>
            <person name="Lalanne C."/>
            <person name="Gautier V."/>
            <person name="Ament-Velasquez S.L."/>
            <person name="Kruys A."/>
            <person name="Hutchinson M.I."/>
            <person name="Powell A.J."/>
            <person name="Barry K."/>
            <person name="Miller A.N."/>
            <person name="Grigoriev I.V."/>
            <person name="Debuchy R."/>
            <person name="Gladieux P."/>
            <person name="Hiltunen Thoren M."/>
            <person name="Johannesson H."/>
        </authorList>
    </citation>
    <scope>NUCLEOTIDE SEQUENCE</scope>
    <source>
        <strain evidence="1">CBS 508.74</strain>
    </source>
</reference>
<dbReference type="RefSeq" id="XP_064669138.1">
    <property type="nucleotide sequence ID" value="XM_064808615.1"/>
</dbReference>
<proteinExistence type="predicted"/>
<dbReference type="AlphaFoldDB" id="A0AAN6TBZ8"/>
<dbReference type="Proteomes" id="UP001302812">
    <property type="component" value="Unassembled WGS sequence"/>
</dbReference>
<reference evidence="1" key="2">
    <citation type="submission" date="2023-05" db="EMBL/GenBank/DDBJ databases">
        <authorList>
            <consortium name="Lawrence Berkeley National Laboratory"/>
            <person name="Steindorff A."/>
            <person name="Hensen N."/>
            <person name="Bonometti L."/>
            <person name="Westerberg I."/>
            <person name="Brannstrom I.O."/>
            <person name="Guillou S."/>
            <person name="Cros-Aarteil S."/>
            <person name="Calhoun S."/>
            <person name="Haridas S."/>
            <person name="Kuo A."/>
            <person name="Mondo S."/>
            <person name="Pangilinan J."/>
            <person name="Riley R."/>
            <person name="Labutti K."/>
            <person name="Andreopoulos B."/>
            <person name="Lipzen A."/>
            <person name="Chen C."/>
            <person name="Yanf M."/>
            <person name="Daum C."/>
            <person name="Ng V."/>
            <person name="Clum A."/>
            <person name="Ohm R."/>
            <person name="Martin F."/>
            <person name="Silar P."/>
            <person name="Natvig D."/>
            <person name="Lalanne C."/>
            <person name="Gautier V."/>
            <person name="Ament-Velasquez S.L."/>
            <person name="Kruys A."/>
            <person name="Hutchinson M.I."/>
            <person name="Powell A.J."/>
            <person name="Barry K."/>
            <person name="Miller A.N."/>
            <person name="Grigoriev I.V."/>
            <person name="Debuchy R."/>
            <person name="Gladieux P."/>
            <person name="Thoren M.H."/>
            <person name="Johannesson H."/>
        </authorList>
    </citation>
    <scope>NUCLEOTIDE SEQUENCE</scope>
    <source>
        <strain evidence="1">CBS 508.74</strain>
    </source>
</reference>
<sequence>MIPGYKRKRVVYPSNASLEDCTESVTVPQTTSTPSPPFPFPSPGTLTACKRKRTRPVMIWFQTFVPPPRVASVVRHSTLIALGSGNSASESWTRVVYRTPCRRTPLVQGVLRKLSRSNLSESNSILLRIKPGPAYQPSLFPASVELIDESHVHVQLPWPGEHCQIWLHPPLTREWPCGEEVRLELRDLGALMRILVVSLKASSWHAAQGTGAMRFQDPRAANCPCSQ</sequence>
<dbReference type="EMBL" id="MU853345">
    <property type="protein sequence ID" value="KAK4111568.1"/>
    <property type="molecule type" value="Genomic_DNA"/>
</dbReference>